<dbReference type="AlphaFoldDB" id="A0A6G1CH82"/>
<dbReference type="PANTHER" id="PTHR19338:SF65">
    <property type="entry name" value="OS06G0163900 PROTEIN"/>
    <property type="match status" value="1"/>
</dbReference>
<dbReference type="EMBL" id="SPHZ02000009">
    <property type="protein sequence ID" value="KAF0899496.1"/>
    <property type="molecule type" value="Genomic_DNA"/>
</dbReference>
<dbReference type="OrthoDB" id="686380at2759"/>
<dbReference type="InterPro" id="IPR027417">
    <property type="entry name" value="P-loop_NTPase"/>
</dbReference>
<evidence type="ECO:0000259" key="1">
    <source>
        <dbReference type="Pfam" id="PF00931"/>
    </source>
</evidence>
<dbReference type="Proteomes" id="UP000479710">
    <property type="component" value="Unassembled WGS sequence"/>
</dbReference>
<name>A0A6G1CH82_9ORYZ</name>
<protein>
    <recommendedName>
        <fullName evidence="1">NB-ARC domain-containing protein</fullName>
    </recommendedName>
</protein>
<organism evidence="2 3">
    <name type="scientific">Oryza meyeriana var. granulata</name>
    <dbReference type="NCBI Taxonomy" id="110450"/>
    <lineage>
        <taxon>Eukaryota</taxon>
        <taxon>Viridiplantae</taxon>
        <taxon>Streptophyta</taxon>
        <taxon>Embryophyta</taxon>
        <taxon>Tracheophyta</taxon>
        <taxon>Spermatophyta</taxon>
        <taxon>Magnoliopsida</taxon>
        <taxon>Liliopsida</taxon>
        <taxon>Poales</taxon>
        <taxon>Poaceae</taxon>
        <taxon>BOP clade</taxon>
        <taxon>Oryzoideae</taxon>
        <taxon>Oryzeae</taxon>
        <taxon>Oryzinae</taxon>
        <taxon>Oryza</taxon>
        <taxon>Oryza meyeriana</taxon>
    </lineage>
</organism>
<dbReference type="InterPro" id="IPR002182">
    <property type="entry name" value="NB-ARC"/>
</dbReference>
<sequence>MVSIVGFGGLGKTTLAKQVYDKVEEQFDCKAFISVSQRPDMARLLSTIQSKFKIQESSQPCEVQDIIDGLRGYLRHYMTMARQHGYSYDNKVRRLSLQSKA</sequence>
<dbReference type="SUPFAM" id="SSF52540">
    <property type="entry name" value="P-loop containing nucleoside triphosphate hydrolases"/>
    <property type="match status" value="1"/>
</dbReference>
<comment type="caution">
    <text evidence="2">The sequence shown here is derived from an EMBL/GenBank/DDBJ whole genome shotgun (WGS) entry which is preliminary data.</text>
</comment>
<gene>
    <name evidence="2" type="ORF">E2562_019979</name>
</gene>
<reference evidence="2 3" key="1">
    <citation type="submission" date="2019-11" db="EMBL/GenBank/DDBJ databases">
        <title>Whole genome sequence of Oryza granulata.</title>
        <authorList>
            <person name="Li W."/>
        </authorList>
    </citation>
    <scope>NUCLEOTIDE SEQUENCE [LARGE SCALE GENOMIC DNA]</scope>
    <source>
        <strain evidence="3">cv. Menghai</strain>
        <tissue evidence="2">Leaf</tissue>
    </source>
</reference>
<feature type="domain" description="NB-ARC" evidence="1">
    <location>
        <begin position="1"/>
        <end position="75"/>
    </location>
</feature>
<dbReference type="Pfam" id="PF00931">
    <property type="entry name" value="NB-ARC"/>
    <property type="match status" value="1"/>
</dbReference>
<dbReference type="Gene3D" id="3.40.50.300">
    <property type="entry name" value="P-loop containing nucleotide triphosphate hydrolases"/>
    <property type="match status" value="1"/>
</dbReference>
<keyword evidence="3" id="KW-1185">Reference proteome</keyword>
<dbReference type="PANTHER" id="PTHR19338">
    <property type="entry name" value="TRANSLOCASE OF INNER MITOCHONDRIAL MEMBRANE 13 HOMOLOG"/>
    <property type="match status" value="1"/>
</dbReference>
<proteinExistence type="predicted"/>
<evidence type="ECO:0000313" key="3">
    <source>
        <dbReference type="Proteomes" id="UP000479710"/>
    </source>
</evidence>
<evidence type="ECO:0000313" key="2">
    <source>
        <dbReference type="EMBL" id="KAF0899496.1"/>
    </source>
</evidence>
<accession>A0A6G1CH82</accession>
<dbReference type="GO" id="GO:0043531">
    <property type="term" value="F:ADP binding"/>
    <property type="evidence" value="ECO:0007669"/>
    <property type="project" value="InterPro"/>
</dbReference>